<evidence type="ECO:0000313" key="3">
    <source>
        <dbReference type="Proteomes" id="UP000045824"/>
    </source>
</evidence>
<dbReference type="Proteomes" id="UP000195840">
    <property type="component" value="Unassembled WGS sequence"/>
</dbReference>
<evidence type="ECO:0000313" key="4">
    <source>
        <dbReference type="Proteomes" id="UP000195840"/>
    </source>
</evidence>
<reference evidence="1 3" key="1">
    <citation type="submission" date="2015-03" db="EMBL/GenBank/DDBJ databases">
        <authorList>
            <person name="Murphy D."/>
        </authorList>
    </citation>
    <scope>NUCLEOTIDE SEQUENCE [LARGE SCALE GENOMIC DNA]</scope>
    <source>
        <strain evidence="1 3">FCF326</strain>
    </source>
</reference>
<protein>
    <submittedName>
        <fullName evidence="1">Phage protein U</fullName>
    </submittedName>
    <submittedName>
        <fullName evidence="2">Phage tail protein</fullName>
    </submittedName>
</protein>
<dbReference type="Proteomes" id="UP000045824">
    <property type="component" value="Unassembled WGS sequence"/>
</dbReference>
<accession>A0A0T9KKI4</accession>
<keyword evidence="4" id="KW-1185">Reference proteome</keyword>
<evidence type="ECO:0000313" key="1">
    <source>
        <dbReference type="EMBL" id="CNE08141.1"/>
    </source>
</evidence>
<dbReference type="InterPro" id="IPR009734">
    <property type="entry name" value="Myoviridae_GpU"/>
</dbReference>
<proteinExistence type="predicted"/>
<reference evidence="2 4" key="2">
    <citation type="submission" date="2017-05" db="EMBL/GenBank/DDBJ databases">
        <title>Whole genome sequencing of Yersinia kristensenii.</title>
        <authorList>
            <person name="Campioni F."/>
        </authorList>
    </citation>
    <scope>NUCLEOTIDE SEQUENCE [LARGE SCALE GENOMIC DNA]</scope>
    <source>
        <strain evidence="2 4">CFSAN060538</strain>
    </source>
</reference>
<gene>
    <name evidence="2" type="ORF">CBW52_01345</name>
    <name evidence="1" type="ORF">ERS008491_00367</name>
</gene>
<dbReference type="PIRSF" id="PIRSF029208">
    <property type="entry name" value="Phage_tail_GPU"/>
    <property type="match status" value="1"/>
</dbReference>
<organism evidence="1 3">
    <name type="scientific">Yersinia kristensenii</name>
    <dbReference type="NCBI Taxonomy" id="28152"/>
    <lineage>
        <taxon>Bacteria</taxon>
        <taxon>Pseudomonadati</taxon>
        <taxon>Pseudomonadota</taxon>
        <taxon>Gammaproteobacteria</taxon>
        <taxon>Enterobacterales</taxon>
        <taxon>Yersiniaceae</taxon>
        <taxon>Yersinia</taxon>
    </lineage>
</organism>
<dbReference type="AlphaFoldDB" id="A0A0T9KKI4"/>
<evidence type="ECO:0000313" key="2">
    <source>
        <dbReference type="EMBL" id="OVZ83800.1"/>
    </source>
</evidence>
<name>A0A0T9KKI4_YERKR</name>
<dbReference type="Pfam" id="PF06995">
    <property type="entry name" value="Phage_P2_GpU"/>
    <property type="match status" value="1"/>
</dbReference>
<dbReference type="EMBL" id="NHOG01000001">
    <property type="protein sequence ID" value="OVZ83800.1"/>
    <property type="molecule type" value="Genomic_DNA"/>
</dbReference>
<dbReference type="RefSeq" id="WP_050118200.1">
    <property type="nucleotide sequence ID" value="NZ_CAWMAB010000001.1"/>
</dbReference>
<dbReference type="EMBL" id="CPYI01000001">
    <property type="protein sequence ID" value="CNE08141.1"/>
    <property type="molecule type" value="Genomic_DNA"/>
</dbReference>
<sequence>MMLALGMFVFMRQTLPYQNFQRNAEYRWPSNSRVGQRDAFQFLGVGEEKITLGGVLYPELTGGKMTITTLRLMAEEGRAWPLLDGTGMIYGMYIINSVNETGSVFFVDGTPRKIDFTLTLTRVDESLAALYGDIGKQSETLIGNNGDMVAKLAGAVGAN</sequence>
<dbReference type="InterPro" id="IPR016912">
    <property type="entry name" value="Phage_P2_GpU"/>
</dbReference>